<keyword evidence="3 7" id="KW-0326">Glycosidase</keyword>
<dbReference type="PIRSF" id="PIRSF018168">
    <property type="entry name" value="Mannan-1_4-beta-mannosidase"/>
    <property type="match status" value="1"/>
</dbReference>
<feature type="signal peptide" evidence="8">
    <location>
        <begin position="1"/>
        <end position="22"/>
    </location>
</feature>
<feature type="domain" description="GH26" evidence="9">
    <location>
        <begin position="36"/>
        <end position="371"/>
    </location>
</feature>
<dbReference type="InterPro" id="IPR017853">
    <property type="entry name" value="GH"/>
</dbReference>
<dbReference type="PANTHER" id="PTHR40079">
    <property type="entry name" value="MANNAN ENDO-1,4-BETA-MANNOSIDASE E-RELATED"/>
    <property type="match status" value="1"/>
</dbReference>
<feature type="site" description="Plays an important role in maintaining the position of the catalytic nucleophile" evidence="6">
    <location>
        <position position="193"/>
    </location>
</feature>
<sequence>MKKTLFLLGCGLLGTLTFSSNAAGSRNKPIDNKATKETVALYRNLHKLSKKHILFGHQHATEYGHGWSGDPDRSDVKLVSGSHPAVIGVDFSGLSGRPEPVIERTKETLRRSIADTYDRGGVTTVAWHFTNPVTEQTGFYWKDSVSAPAVANLVPGGSHHEKYKQILRSVGEFAKSVKGRDGKLAPMIFRPYHEFDGGWFWWGKPHCTRDEFVSLWRFTVSYLRDSVQVHNFLYAFSPDCTYKTEADYLERYPGDEWVDMVGVDNYADFGRDGRYNLTAGIQKLKIVSDYARKAGKLAAFTETGLESIPNTSWWTETLLKALKTEKMRLAYVLVWRNDVRSPTHYYAPYPGHTSVADFMKFYADPYTLFETDLPNMYRRRWLIF</sequence>
<dbReference type="SUPFAM" id="SSF51445">
    <property type="entry name" value="(Trans)glycosidases"/>
    <property type="match status" value="1"/>
</dbReference>
<dbReference type="InterPro" id="IPR000805">
    <property type="entry name" value="Glyco_hydro_26"/>
</dbReference>
<evidence type="ECO:0000256" key="2">
    <source>
        <dbReference type="ARBA" id="ARBA00022801"/>
    </source>
</evidence>
<dbReference type="InterPro" id="IPR016714">
    <property type="entry name" value="MANB/E"/>
</dbReference>
<dbReference type="RefSeq" id="WP_171739681.1">
    <property type="nucleotide sequence ID" value="NZ_CP053435.1"/>
</dbReference>
<evidence type="ECO:0000256" key="4">
    <source>
        <dbReference type="PIRSR" id="PIRSR018168-1"/>
    </source>
</evidence>
<dbReference type="EMBL" id="CP053435">
    <property type="protein sequence ID" value="QJW89840.1"/>
    <property type="molecule type" value="Genomic_DNA"/>
</dbReference>
<accession>A0A6M5Y9A5</accession>
<name>A0A6M5Y9A5_9BACT</name>
<evidence type="ECO:0000313" key="11">
    <source>
        <dbReference type="Proteomes" id="UP000502756"/>
    </source>
</evidence>
<evidence type="ECO:0000256" key="5">
    <source>
        <dbReference type="PIRSR" id="PIRSR018168-2"/>
    </source>
</evidence>
<evidence type="ECO:0000256" key="7">
    <source>
        <dbReference type="PROSITE-ProRule" id="PRU01100"/>
    </source>
</evidence>
<evidence type="ECO:0000259" key="9">
    <source>
        <dbReference type="PROSITE" id="PS51764"/>
    </source>
</evidence>
<dbReference type="PROSITE" id="PS51764">
    <property type="entry name" value="GH26"/>
    <property type="match status" value="1"/>
</dbReference>
<comment type="similarity">
    <text evidence="1 7">Belongs to the glycosyl hydrolase 26 family.</text>
</comment>
<evidence type="ECO:0000313" key="10">
    <source>
        <dbReference type="EMBL" id="QJW89840.1"/>
    </source>
</evidence>
<protein>
    <submittedName>
        <fullName evidence="10">Beta-mannosidase</fullName>
    </submittedName>
</protein>
<keyword evidence="11" id="KW-1185">Reference proteome</keyword>
<organism evidence="10 11">
    <name type="scientific">Spirosoma taeanense</name>
    <dbReference type="NCBI Taxonomy" id="2735870"/>
    <lineage>
        <taxon>Bacteria</taxon>
        <taxon>Pseudomonadati</taxon>
        <taxon>Bacteroidota</taxon>
        <taxon>Cytophagia</taxon>
        <taxon>Cytophagales</taxon>
        <taxon>Cytophagaceae</taxon>
        <taxon>Spirosoma</taxon>
    </lineage>
</organism>
<gene>
    <name evidence="10" type="ORF">HNV11_10845</name>
</gene>
<feature type="active site" description="Proton donor" evidence="4 7">
    <location>
        <position position="194"/>
    </location>
</feature>
<proteinExistence type="inferred from homology"/>
<dbReference type="Gene3D" id="3.20.20.80">
    <property type="entry name" value="Glycosidases"/>
    <property type="match status" value="1"/>
</dbReference>
<evidence type="ECO:0000256" key="3">
    <source>
        <dbReference type="ARBA" id="ARBA00023295"/>
    </source>
</evidence>
<evidence type="ECO:0000256" key="8">
    <source>
        <dbReference type="SAM" id="SignalP"/>
    </source>
</evidence>
<dbReference type="GO" id="GO:0006080">
    <property type="term" value="P:substituted mannan metabolic process"/>
    <property type="evidence" value="ECO:0007669"/>
    <property type="project" value="InterPro"/>
</dbReference>
<dbReference type="Pfam" id="PF02156">
    <property type="entry name" value="Glyco_hydro_26"/>
    <property type="match status" value="1"/>
</dbReference>
<dbReference type="PRINTS" id="PR00739">
    <property type="entry name" value="GLHYDRLASE26"/>
</dbReference>
<feature type="binding site" evidence="5">
    <location>
        <position position="199"/>
    </location>
    <ligand>
        <name>substrate</name>
    </ligand>
</feature>
<keyword evidence="2 7" id="KW-0378">Hydrolase</keyword>
<dbReference type="Proteomes" id="UP000502756">
    <property type="component" value="Chromosome"/>
</dbReference>
<dbReference type="InterPro" id="IPR022790">
    <property type="entry name" value="GH26_dom"/>
</dbReference>
<dbReference type="GO" id="GO:0016985">
    <property type="term" value="F:mannan endo-1,4-beta-mannosidase activity"/>
    <property type="evidence" value="ECO:0007669"/>
    <property type="project" value="InterPro"/>
</dbReference>
<keyword evidence="8" id="KW-0732">Signal</keyword>
<feature type="binding site" evidence="5">
    <location>
        <position position="266"/>
    </location>
    <ligand>
        <name>substrate</name>
    </ligand>
</feature>
<reference evidence="10 11" key="1">
    <citation type="submission" date="2020-05" db="EMBL/GenBank/DDBJ databases">
        <title>Genome sequencing of Spirosoma sp. TS118.</title>
        <authorList>
            <person name="Lee J.-H."/>
            <person name="Jeong S."/>
            <person name="Zhao L."/>
            <person name="Jung J.-H."/>
            <person name="Kim M.-K."/>
            <person name="Lim S."/>
        </authorList>
    </citation>
    <scope>NUCLEOTIDE SEQUENCE [LARGE SCALE GENOMIC DNA]</scope>
    <source>
        <strain evidence="10 11">TS118</strain>
    </source>
</reference>
<evidence type="ECO:0000256" key="6">
    <source>
        <dbReference type="PIRSR" id="PIRSR018168-3"/>
    </source>
</evidence>
<feature type="active site" description="Nucleophile" evidence="4 7">
    <location>
        <position position="302"/>
    </location>
</feature>
<evidence type="ECO:0000256" key="1">
    <source>
        <dbReference type="ARBA" id="ARBA00007754"/>
    </source>
</evidence>
<feature type="chain" id="PRO_5026783459" evidence="8">
    <location>
        <begin position="23"/>
        <end position="384"/>
    </location>
</feature>
<dbReference type="PANTHER" id="PTHR40079:SF4">
    <property type="entry name" value="GH26 DOMAIN-CONTAINING PROTEIN-RELATED"/>
    <property type="match status" value="1"/>
</dbReference>
<dbReference type="AlphaFoldDB" id="A0A6M5Y9A5"/>
<dbReference type="KEGG" id="stae:HNV11_10845"/>
<feature type="binding site" evidence="5">
    <location>
        <position position="128"/>
    </location>
    <ligand>
        <name>substrate</name>
    </ligand>
</feature>